<dbReference type="SUPFAM" id="SSF55008">
    <property type="entry name" value="HMA, heavy metal-associated domain"/>
    <property type="match status" value="1"/>
</dbReference>
<evidence type="ECO:0000313" key="2">
    <source>
        <dbReference type="EMBL" id="SDM13483.1"/>
    </source>
</evidence>
<dbReference type="GO" id="GO:0046872">
    <property type="term" value="F:metal ion binding"/>
    <property type="evidence" value="ECO:0007669"/>
    <property type="project" value="InterPro"/>
</dbReference>
<gene>
    <name evidence="2" type="ORF">SAMN04487949_0987</name>
</gene>
<dbReference type="PROSITE" id="PS50846">
    <property type="entry name" value="HMA_2"/>
    <property type="match status" value="1"/>
</dbReference>
<protein>
    <submittedName>
        <fullName evidence="2">Copper chaperone CopZ</fullName>
    </submittedName>
</protein>
<dbReference type="CDD" id="cd00371">
    <property type="entry name" value="HMA"/>
    <property type="match status" value="1"/>
</dbReference>
<sequence length="69" mass="7512">MSHRERLTVTAIDCTGCKETILRALQRVDGVQRATVDHLSGTVEVLVDGDVSVGDLRATMERLGYDANP</sequence>
<dbReference type="Proteomes" id="UP000199451">
    <property type="component" value="Unassembled WGS sequence"/>
</dbReference>
<dbReference type="OrthoDB" id="44171at2157"/>
<dbReference type="InterPro" id="IPR006121">
    <property type="entry name" value="HMA_dom"/>
</dbReference>
<name>A0A1G9QR87_9EURY</name>
<dbReference type="InterPro" id="IPR036163">
    <property type="entry name" value="HMA_dom_sf"/>
</dbReference>
<dbReference type="Pfam" id="PF00403">
    <property type="entry name" value="HMA"/>
    <property type="match status" value="1"/>
</dbReference>
<evidence type="ECO:0000259" key="1">
    <source>
        <dbReference type="PROSITE" id="PS50846"/>
    </source>
</evidence>
<dbReference type="RefSeq" id="WP_089694637.1">
    <property type="nucleotide sequence ID" value="NZ_FNHL01000001.1"/>
</dbReference>
<feature type="domain" description="HMA" evidence="1">
    <location>
        <begin position="3"/>
        <end position="68"/>
    </location>
</feature>
<evidence type="ECO:0000313" key="3">
    <source>
        <dbReference type="Proteomes" id="UP000199451"/>
    </source>
</evidence>
<reference evidence="3" key="1">
    <citation type="submission" date="2016-10" db="EMBL/GenBank/DDBJ databases">
        <authorList>
            <person name="Varghese N."/>
            <person name="Submissions S."/>
        </authorList>
    </citation>
    <scope>NUCLEOTIDE SEQUENCE [LARGE SCALE GENOMIC DNA]</scope>
    <source>
        <strain evidence="3">CGMCC 1.10119</strain>
    </source>
</reference>
<dbReference type="EMBL" id="FNHL01000001">
    <property type="protein sequence ID" value="SDM13483.1"/>
    <property type="molecule type" value="Genomic_DNA"/>
</dbReference>
<dbReference type="AlphaFoldDB" id="A0A1G9QR87"/>
<keyword evidence="3" id="KW-1185">Reference proteome</keyword>
<dbReference type="Gene3D" id="3.30.70.100">
    <property type="match status" value="1"/>
</dbReference>
<proteinExistence type="predicted"/>
<accession>A0A1G9QR87</accession>
<organism evidence="2 3">
    <name type="scientific">Halogranum gelatinilyticum</name>
    <dbReference type="NCBI Taxonomy" id="660521"/>
    <lineage>
        <taxon>Archaea</taxon>
        <taxon>Methanobacteriati</taxon>
        <taxon>Methanobacteriota</taxon>
        <taxon>Stenosarchaea group</taxon>
        <taxon>Halobacteria</taxon>
        <taxon>Halobacteriales</taxon>
        <taxon>Haloferacaceae</taxon>
    </lineage>
</organism>